<evidence type="ECO:0000313" key="2">
    <source>
        <dbReference type="Proteomes" id="UP000708208"/>
    </source>
</evidence>
<organism evidence="1 2">
    <name type="scientific">Allacma fusca</name>
    <dbReference type="NCBI Taxonomy" id="39272"/>
    <lineage>
        <taxon>Eukaryota</taxon>
        <taxon>Metazoa</taxon>
        <taxon>Ecdysozoa</taxon>
        <taxon>Arthropoda</taxon>
        <taxon>Hexapoda</taxon>
        <taxon>Collembola</taxon>
        <taxon>Symphypleona</taxon>
        <taxon>Sminthuridae</taxon>
        <taxon>Allacma</taxon>
    </lineage>
</organism>
<gene>
    <name evidence="1" type="ORF">AFUS01_LOCUS12811</name>
</gene>
<reference evidence="1" key="1">
    <citation type="submission" date="2021-06" db="EMBL/GenBank/DDBJ databases">
        <authorList>
            <person name="Hodson N. C."/>
            <person name="Mongue J. A."/>
            <person name="Jaron S. K."/>
        </authorList>
    </citation>
    <scope>NUCLEOTIDE SEQUENCE</scope>
</reference>
<dbReference type="AlphaFoldDB" id="A0A8J2KD32"/>
<sequence>VVGNLSGLLGAKLSVESSRTK</sequence>
<comment type="caution">
    <text evidence="1">The sequence shown here is derived from an EMBL/GenBank/DDBJ whole genome shotgun (WGS) entry which is preliminary data.</text>
</comment>
<dbReference type="EMBL" id="CAJVCH010102204">
    <property type="protein sequence ID" value="CAG7723744.1"/>
    <property type="molecule type" value="Genomic_DNA"/>
</dbReference>
<keyword evidence="2" id="KW-1185">Reference proteome</keyword>
<accession>A0A8J2KD32</accession>
<proteinExistence type="predicted"/>
<name>A0A8J2KD32_9HEXA</name>
<evidence type="ECO:0000313" key="1">
    <source>
        <dbReference type="EMBL" id="CAG7723744.1"/>
    </source>
</evidence>
<protein>
    <submittedName>
        <fullName evidence="1">Uncharacterized protein</fullName>
    </submittedName>
</protein>
<dbReference type="Proteomes" id="UP000708208">
    <property type="component" value="Unassembled WGS sequence"/>
</dbReference>
<feature type="non-terminal residue" evidence="1">
    <location>
        <position position="1"/>
    </location>
</feature>